<keyword evidence="2" id="KW-1185">Reference proteome</keyword>
<accession>A0A498QF16</accession>
<gene>
    <name evidence="1" type="ORF">LAUMK13_04781</name>
</gene>
<organism evidence="1 2">
    <name type="scientific">Mycobacterium innocens</name>
    <dbReference type="NCBI Taxonomy" id="2341083"/>
    <lineage>
        <taxon>Bacteria</taxon>
        <taxon>Bacillati</taxon>
        <taxon>Actinomycetota</taxon>
        <taxon>Actinomycetes</taxon>
        <taxon>Mycobacteriales</taxon>
        <taxon>Mycobacteriaceae</taxon>
        <taxon>Mycobacterium</taxon>
    </lineage>
</organism>
<dbReference type="Proteomes" id="UP000267289">
    <property type="component" value="Unassembled WGS sequence"/>
</dbReference>
<protein>
    <submittedName>
        <fullName evidence="1">Uncharacterized protein</fullName>
    </submittedName>
</protein>
<evidence type="ECO:0000313" key="2">
    <source>
        <dbReference type="Proteomes" id="UP000267289"/>
    </source>
</evidence>
<proteinExistence type="predicted"/>
<dbReference type="AlphaFoldDB" id="A0A498QF16"/>
<sequence>MPTELRYERWFLPFSVPLGCGPKRSEVRIQDGTLRVKFGWGFNAEIPLASIKDAKPNNDRVYSWGRTDSGAAGWSTAPPGASSS</sequence>
<dbReference type="EMBL" id="UPHQ01000253">
    <property type="protein sequence ID" value="VBA43931.1"/>
    <property type="molecule type" value="Genomic_DNA"/>
</dbReference>
<name>A0A498QF16_9MYCO</name>
<evidence type="ECO:0000313" key="1">
    <source>
        <dbReference type="EMBL" id="VBA43931.1"/>
    </source>
</evidence>
<reference evidence="1 2" key="1">
    <citation type="submission" date="2018-09" db="EMBL/GenBank/DDBJ databases">
        <authorList>
            <person name="Tagini F."/>
        </authorList>
    </citation>
    <scope>NUCLEOTIDE SEQUENCE [LARGE SCALE GENOMIC DNA]</scope>
    <source>
        <strain evidence="1 2">MK13</strain>
    </source>
</reference>